<dbReference type="InterPro" id="IPR050398">
    <property type="entry name" value="HssS/ArlS-like"/>
</dbReference>
<protein>
    <recommendedName>
        <fullName evidence="3">histidine kinase</fullName>
        <ecNumber evidence="3">2.7.13.3</ecNumber>
    </recommendedName>
</protein>
<organism evidence="15 16">
    <name type="scientific">Ruminiclostridium herbifermentans</name>
    <dbReference type="NCBI Taxonomy" id="2488810"/>
    <lineage>
        <taxon>Bacteria</taxon>
        <taxon>Bacillati</taxon>
        <taxon>Bacillota</taxon>
        <taxon>Clostridia</taxon>
        <taxon>Eubacteriales</taxon>
        <taxon>Oscillospiraceae</taxon>
        <taxon>Ruminiclostridium</taxon>
    </lineage>
</organism>
<dbReference type="EC" id="2.7.13.3" evidence="3"/>
<keyword evidence="8" id="KW-0547">Nucleotide-binding</keyword>
<dbReference type="CDD" id="cd00075">
    <property type="entry name" value="HATPase"/>
    <property type="match status" value="1"/>
</dbReference>
<dbReference type="SUPFAM" id="SSF55874">
    <property type="entry name" value="ATPase domain of HSP90 chaperone/DNA topoisomerase II/histidine kinase"/>
    <property type="match status" value="1"/>
</dbReference>
<keyword evidence="7 14" id="KW-0812">Transmembrane</keyword>
<dbReference type="Pfam" id="PF00512">
    <property type="entry name" value="HisKA"/>
    <property type="match status" value="1"/>
</dbReference>
<dbReference type="InterPro" id="IPR004358">
    <property type="entry name" value="Sig_transdc_His_kin-like_C"/>
</dbReference>
<dbReference type="GO" id="GO:0005886">
    <property type="term" value="C:plasma membrane"/>
    <property type="evidence" value="ECO:0007669"/>
    <property type="project" value="UniProtKB-SubCell"/>
</dbReference>
<dbReference type="PROSITE" id="PS50109">
    <property type="entry name" value="HIS_KIN"/>
    <property type="match status" value="1"/>
</dbReference>
<accession>A0A4U7JL63</accession>
<dbReference type="PRINTS" id="PR00344">
    <property type="entry name" value="BCTRLSENSOR"/>
</dbReference>
<dbReference type="InterPro" id="IPR003594">
    <property type="entry name" value="HATPase_dom"/>
</dbReference>
<keyword evidence="9 15" id="KW-0418">Kinase</keyword>
<dbReference type="RefSeq" id="WP_137696714.1">
    <property type="nucleotide sequence ID" value="NZ_CP061336.1"/>
</dbReference>
<name>A0A4U7JL63_9FIRM</name>
<evidence type="ECO:0000313" key="16">
    <source>
        <dbReference type="Proteomes" id="UP000306409"/>
    </source>
</evidence>
<evidence type="ECO:0000313" key="15">
    <source>
        <dbReference type="EMBL" id="QNU65967.1"/>
    </source>
</evidence>
<evidence type="ECO:0000256" key="14">
    <source>
        <dbReference type="SAM" id="Phobius"/>
    </source>
</evidence>
<evidence type="ECO:0000256" key="11">
    <source>
        <dbReference type="ARBA" id="ARBA00022989"/>
    </source>
</evidence>
<evidence type="ECO:0000256" key="6">
    <source>
        <dbReference type="ARBA" id="ARBA00022679"/>
    </source>
</evidence>
<dbReference type="PANTHER" id="PTHR45528">
    <property type="entry name" value="SENSOR HISTIDINE KINASE CPXA"/>
    <property type="match status" value="1"/>
</dbReference>
<dbReference type="SMART" id="SM00387">
    <property type="entry name" value="HATPase_c"/>
    <property type="match status" value="1"/>
</dbReference>
<dbReference type="Proteomes" id="UP000306409">
    <property type="component" value="Chromosome"/>
</dbReference>
<dbReference type="PANTHER" id="PTHR45528:SF1">
    <property type="entry name" value="SENSOR HISTIDINE KINASE CPXA"/>
    <property type="match status" value="1"/>
</dbReference>
<sequence>MKLLKNKEVQLTFGVLIFLVLLFGTMVIYVFSDFANTINTMQLRQNIAVVGAIAKQYPQIEEEIVSNYTKGFQDNYEYGKKILEKYSYNENLSIDKNSSLQNAYKNAYTKIYIVISIFAIVFLVFITLSFSKIFNKIRRLSVNAEAVIEGKYIIADGDTEEGDIGHLTYQLNTMSERLSETLQALRNEKLFLKKLITDISHQLKTPLASLIMFNDILENDKAMSEQEQRKFLRESKNQLDRMEWLIKNMMKMAKLEARVVEFDKKEALISETIKRSIAGLKLIASEKNISINVSGSNKVTVMHDINWTTEAFSNIIKNSIEHCVYGSEINICWEENNVFVQIVISDNGSGISKEDLPKIFDRFYKGSNSSSPTNIGIGLYITKTIIEGQGGSIYAYSQEGQGVKFIVRLMKLL</sequence>
<dbReference type="SMART" id="SM00388">
    <property type="entry name" value="HisKA"/>
    <property type="match status" value="1"/>
</dbReference>
<dbReference type="KEGG" id="rher:EHE19_013870"/>
<dbReference type="GO" id="GO:0005524">
    <property type="term" value="F:ATP binding"/>
    <property type="evidence" value="ECO:0007669"/>
    <property type="project" value="UniProtKB-KW"/>
</dbReference>
<feature type="transmembrane region" description="Helical" evidence="14">
    <location>
        <begin position="111"/>
        <end position="130"/>
    </location>
</feature>
<evidence type="ECO:0000256" key="10">
    <source>
        <dbReference type="ARBA" id="ARBA00022840"/>
    </source>
</evidence>
<keyword evidence="11 14" id="KW-1133">Transmembrane helix</keyword>
<evidence type="ECO:0000256" key="8">
    <source>
        <dbReference type="ARBA" id="ARBA00022741"/>
    </source>
</evidence>
<dbReference type="InterPro" id="IPR036097">
    <property type="entry name" value="HisK_dim/P_sf"/>
</dbReference>
<feature type="transmembrane region" description="Helical" evidence="14">
    <location>
        <begin position="12"/>
        <end position="31"/>
    </location>
</feature>
<dbReference type="CDD" id="cd00082">
    <property type="entry name" value="HisKA"/>
    <property type="match status" value="1"/>
</dbReference>
<keyword evidence="6" id="KW-0808">Transferase</keyword>
<evidence type="ECO:0000256" key="4">
    <source>
        <dbReference type="ARBA" id="ARBA00022475"/>
    </source>
</evidence>
<dbReference type="EMBL" id="CP061336">
    <property type="protein sequence ID" value="QNU65967.1"/>
    <property type="molecule type" value="Genomic_DNA"/>
</dbReference>
<evidence type="ECO:0000256" key="2">
    <source>
        <dbReference type="ARBA" id="ARBA00004651"/>
    </source>
</evidence>
<evidence type="ECO:0000256" key="5">
    <source>
        <dbReference type="ARBA" id="ARBA00022553"/>
    </source>
</evidence>
<dbReference type="Gene3D" id="6.10.340.10">
    <property type="match status" value="1"/>
</dbReference>
<dbReference type="InterPro" id="IPR003661">
    <property type="entry name" value="HisK_dim/P_dom"/>
</dbReference>
<evidence type="ECO:0000256" key="9">
    <source>
        <dbReference type="ARBA" id="ARBA00022777"/>
    </source>
</evidence>
<dbReference type="OrthoDB" id="9773956at2"/>
<evidence type="ECO:0000256" key="13">
    <source>
        <dbReference type="ARBA" id="ARBA00023136"/>
    </source>
</evidence>
<reference evidence="15 16" key="1">
    <citation type="submission" date="2020-09" db="EMBL/GenBank/DDBJ databases">
        <title>Characterization and genome sequencing of Ruminiclostridium sp. nov. MA18.</title>
        <authorList>
            <person name="Rettenmaier R."/>
            <person name="Kowollik M.-L."/>
            <person name="Liebl W."/>
            <person name="Zverlov V."/>
        </authorList>
    </citation>
    <scope>NUCLEOTIDE SEQUENCE [LARGE SCALE GENOMIC DNA]</scope>
    <source>
        <strain evidence="15 16">MA18</strain>
    </source>
</reference>
<evidence type="ECO:0000256" key="12">
    <source>
        <dbReference type="ARBA" id="ARBA00023012"/>
    </source>
</evidence>
<keyword evidence="5" id="KW-0597">Phosphoprotein</keyword>
<proteinExistence type="predicted"/>
<dbReference type="SUPFAM" id="SSF47384">
    <property type="entry name" value="Homodimeric domain of signal transducing histidine kinase"/>
    <property type="match status" value="1"/>
</dbReference>
<dbReference type="GO" id="GO:0000155">
    <property type="term" value="F:phosphorelay sensor kinase activity"/>
    <property type="evidence" value="ECO:0007669"/>
    <property type="project" value="InterPro"/>
</dbReference>
<comment type="subcellular location">
    <subcellularLocation>
        <location evidence="2">Cell membrane</location>
        <topology evidence="2">Multi-pass membrane protein</topology>
    </subcellularLocation>
</comment>
<evidence type="ECO:0000256" key="7">
    <source>
        <dbReference type="ARBA" id="ARBA00022692"/>
    </source>
</evidence>
<dbReference type="AlphaFoldDB" id="A0A4U7JL63"/>
<keyword evidence="4" id="KW-1003">Cell membrane</keyword>
<comment type="catalytic activity">
    <reaction evidence="1">
        <text>ATP + protein L-histidine = ADP + protein N-phospho-L-histidine.</text>
        <dbReference type="EC" id="2.7.13.3"/>
    </reaction>
</comment>
<evidence type="ECO:0000256" key="3">
    <source>
        <dbReference type="ARBA" id="ARBA00012438"/>
    </source>
</evidence>
<dbReference type="Gene3D" id="3.30.565.10">
    <property type="entry name" value="Histidine kinase-like ATPase, C-terminal domain"/>
    <property type="match status" value="1"/>
</dbReference>
<evidence type="ECO:0000256" key="1">
    <source>
        <dbReference type="ARBA" id="ARBA00000085"/>
    </source>
</evidence>
<dbReference type="Gene3D" id="1.10.287.130">
    <property type="match status" value="1"/>
</dbReference>
<dbReference type="InterPro" id="IPR005467">
    <property type="entry name" value="His_kinase_dom"/>
</dbReference>
<keyword evidence="10" id="KW-0067">ATP-binding</keyword>
<keyword evidence="13 14" id="KW-0472">Membrane</keyword>
<dbReference type="Pfam" id="PF02518">
    <property type="entry name" value="HATPase_c"/>
    <property type="match status" value="1"/>
</dbReference>
<keyword evidence="16" id="KW-1185">Reference proteome</keyword>
<gene>
    <name evidence="15" type="ORF">EHE19_013870</name>
</gene>
<keyword evidence="12" id="KW-0902">Two-component regulatory system</keyword>
<dbReference type="InterPro" id="IPR036890">
    <property type="entry name" value="HATPase_C_sf"/>
</dbReference>